<keyword evidence="2" id="KW-1185">Reference proteome</keyword>
<dbReference type="Proteomes" id="UP000265520">
    <property type="component" value="Unassembled WGS sequence"/>
</dbReference>
<comment type="caution">
    <text evidence="1">The sequence shown here is derived from an EMBL/GenBank/DDBJ whole genome shotgun (WGS) entry which is preliminary data.</text>
</comment>
<evidence type="ECO:0000313" key="2">
    <source>
        <dbReference type="Proteomes" id="UP000265520"/>
    </source>
</evidence>
<name>A0A392N7I8_9FABA</name>
<proteinExistence type="predicted"/>
<accession>A0A392N7I8</accession>
<evidence type="ECO:0000313" key="1">
    <source>
        <dbReference type="EMBL" id="MCH94968.1"/>
    </source>
</evidence>
<protein>
    <submittedName>
        <fullName evidence="1">Uncharacterized protein</fullName>
    </submittedName>
</protein>
<dbReference type="EMBL" id="LXQA010028613">
    <property type="protein sequence ID" value="MCH94968.1"/>
    <property type="molecule type" value="Genomic_DNA"/>
</dbReference>
<reference evidence="1 2" key="1">
    <citation type="journal article" date="2018" name="Front. Plant Sci.">
        <title>Red Clover (Trifolium pratense) and Zigzag Clover (T. medium) - A Picture of Genomic Similarities and Differences.</title>
        <authorList>
            <person name="Dluhosova J."/>
            <person name="Istvanek J."/>
            <person name="Nedelnik J."/>
            <person name="Repkova J."/>
        </authorList>
    </citation>
    <scope>NUCLEOTIDE SEQUENCE [LARGE SCALE GENOMIC DNA]</scope>
    <source>
        <strain evidence="2">cv. 10/8</strain>
        <tissue evidence="1">Leaf</tissue>
    </source>
</reference>
<organism evidence="1 2">
    <name type="scientific">Trifolium medium</name>
    <dbReference type="NCBI Taxonomy" id="97028"/>
    <lineage>
        <taxon>Eukaryota</taxon>
        <taxon>Viridiplantae</taxon>
        <taxon>Streptophyta</taxon>
        <taxon>Embryophyta</taxon>
        <taxon>Tracheophyta</taxon>
        <taxon>Spermatophyta</taxon>
        <taxon>Magnoliopsida</taxon>
        <taxon>eudicotyledons</taxon>
        <taxon>Gunneridae</taxon>
        <taxon>Pentapetalae</taxon>
        <taxon>rosids</taxon>
        <taxon>fabids</taxon>
        <taxon>Fabales</taxon>
        <taxon>Fabaceae</taxon>
        <taxon>Papilionoideae</taxon>
        <taxon>50 kb inversion clade</taxon>
        <taxon>NPAAA clade</taxon>
        <taxon>Hologalegina</taxon>
        <taxon>IRL clade</taxon>
        <taxon>Trifolieae</taxon>
        <taxon>Trifolium</taxon>
    </lineage>
</organism>
<dbReference type="AlphaFoldDB" id="A0A392N7I8"/>
<sequence length="205" mass="22196">MFLSNVVLLCRHELLLGRLASRSARHLRRGIEAPLLIHPSFGPWGSGSGAYCYPFYDAWLLQCFLDDGMSDSIRTGTGQPCKDVCPGVLIPWNVAKLTPDMQASYTAWLLVAGNENLKETSIVKPSSLSRMSPAPLPLLLENPSVNTVQLVHGSLLPGVSSARKSVNTCAFSVFRGSNETSNSESSTDHLVICPSKSGRNSTCFK</sequence>
<feature type="non-terminal residue" evidence="1">
    <location>
        <position position="205"/>
    </location>
</feature>